<gene>
    <name evidence="9" type="ORF">TOLI1172_LOCUS1158</name>
</gene>
<keyword evidence="5 7" id="KW-0067">ATP-binding</keyword>
<evidence type="ECO:0000256" key="7">
    <source>
        <dbReference type="RuleBase" id="RU362021"/>
    </source>
</evidence>
<dbReference type="EMBL" id="HBFP01001586">
    <property type="protein sequence ID" value="CAD8816770.1"/>
    <property type="molecule type" value="Transcribed_RNA"/>
</dbReference>
<keyword evidence="1 7" id="KW-0662">Pyridine nucleotide biosynthesis</keyword>
<dbReference type="InterPro" id="IPR004821">
    <property type="entry name" value="Cyt_trans-like"/>
</dbReference>
<name>A0A7S0ZBL5_9RHOD</name>
<keyword evidence="2 7" id="KW-0808">Transferase</keyword>
<protein>
    <recommendedName>
        <fullName evidence="7">Nicotinamide-nucleotide adenylyltransferase</fullName>
        <ecNumber evidence="7">2.7.7.1</ecNumber>
        <ecNumber evidence="7">2.7.7.18</ecNumber>
    </recommendedName>
</protein>
<dbReference type="Pfam" id="PF01467">
    <property type="entry name" value="CTP_transf_like"/>
    <property type="match status" value="1"/>
</dbReference>
<dbReference type="PANTHER" id="PTHR12039:SF0">
    <property type="entry name" value="NICOTINAMIDE-NUCLEOTIDE ADENYLYLTRANSFERASE"/>
    <property type="match status" value="1"/>
</dbReference>
<dbReference type="Gene3D" id="3.40.50.620">
    <property type="entry name" value="HUPs"/>
    <property type="match status" value="1"/>
</dbReference>
<evidence type="ECO:0000256" key="5">
    <source>
        <dbReference type="ARBA" id="ARBA00022840"/>
    </source>
</evidence>
<comment type="similarity">
    <text evidence="7">Belongs to the eukaryotic NMN adenylyltransferase family.</text>
</comment>
<dbReference type="AlphaFoldDB" id="A0A7S0ZBL5"/>
<proteinExistence type="inferred from homology"/>
<evidence type="ECO:0000256" key="4">
    <source>
        <dbReference type="ARBA" id="ARBA00022741"/>
    </source>
</evidence>
<feature type="domain" description="Cytidyltransferase-like" evidence="8">
    <location>
        <begin position="12"/>
        <end position="189"/>
    </location>
</feature>
<dbReference type="UniPathway" id="UPA00253">
    <property type="reaction ID" value="UER00600"/>
</dbReference>
<evidence type="ECO:0000256" key="2">
    <source>
        <dbReference type="ARBA" id="ARBA00022679"/>
    </source>
</evidence>
<keyword evidence="6 7" id="KW-0520">NAD</keyword>
<comment type="catalytic activity">
    <reaction evidence="7">
        <text>beta-nicotinamide D-ribonucleotide + ATP + H(+) = diphosphate + NAD(+)</text>
        <dbReference type="Rhea" id="RHEA:21360"/>
        <dbReference type="ChEBI" id="CHEBI:14649"/>
        <dbReference type="ChEBI" id="CHEBI:15378"/>
        <dbReference type="ChEBI" id="CHEBI:30616"/>
        <dbReference type="ChEBI" id="CHEBI:33019"/>
        <dbReference type="ChEBI" id="CHEBI:57540"/>
        <dbReference type="EC" id="2.7.7.1"/>
    </reaction>
</comment>
<evidence type="ECO:0000259" key="8">
    <source>
        <dbReference type="Pfam" id="PF01467"/>
    </source>
</evidence>
<dbReference type="SUPFAM" id="SSF52374">
    <property type="entry name" value="Nucleotidylyl transferase"/>
    <property type="match status" value="1"/>
</dbReference>
<evidence type="ECO:0000256" key="6">
    <source>
        <dbReference type="ARBA" id="ARBA00023027"/>
    </source>
</evidence>
<evidence type="ECO:0000256" key="1">
    <source>
        <dbReference type="ARBA" id="ARBA00022642"/>
    </source>
</evidence>
<comment type="pathway">
    <text evidence="7">Cofactor biosynthesis; NAD(+) biosynthesis; NAD(+) from nicotinamide D-ribonucleotide: step 1/1.</text>
</comment>
<reference evidence="9" key="1">
    <citation type="submission" date="2021-01" db="EMBL/GenBank/DDBJ databases">
        <authorList>
            <person name="Corre E."/>
            <person name="Pelletier E."/>
            <person name="Niang G."/>
            <person name="Scheremetjew M."/>
            <person name="Finn R."/>
            <person name="Kale V."/>
            <person name="Holt S."/>
            <person name="Cochrane G."/>
            <person name="Meng A."/>
            <person name="Brown T."/>
            <person name="Cohen L."/>
        </authorList>
    </citation>
    <scope>NUCLEOTIDE SEQUENCE</scope>
    <source>
        <strain evidence="9">CCMP3278</strain>
    </source>
</reference>
<dbReference type="GO" id="GO:0005524">
    <property type="term" value="F:ATP binding"/>
    <property type="evidence" value="ECO:0007669"/>
    <property type="project" value="UniProtKB-KW"/>
</dbReference>
<dbReference type="GO" id="GO:0000309">
    <property type="term" value="F:nicotinamide-nucleotide adenylyltransferase activity"/>
    <property type="evidence" value="ECO:0007669"/>
    <property type="project" value="UniProtKB-EC"/>
</dbReference>
<dbReference type="PANTHER" id="PTHR12039">
    <property type="entry name" value="NICOTINAMIDE MONONUCLEOTIDE ADENYLYLTRANSFERASE"/>
    <property type="match status" value="1"/>
</dbReference>
<comment type="catalytic activity">
    <reaction evidence="7">
        <text>nicotinate beta-D-ribonucleotide + ATP + H(+) = deamido-NAD(+) + diphosphate</text>
        <dbReference type="Rhea" id="RHEA:22860"/>
        <dbReference type="ChEBI" id="CHEBI:15378"/>
        <dbReference type="ChEBI" id="CHEBI:30616"/>
        <dbReference type="ChEBI" id="CHEBI:33019"/>
        <dbReference type="ChEBI" id="CHEBI:57502"/>
        <dbReference type="ChEBI" id="CHEBI:58437"/>
        <dbReference type="EC" id="2.7.7.18"/>
    </reaction>
</comment>
<dbReference type="EC" id="2.7.7.1" evidence="7"/>
<evidence type="ECO:0000313" key="9">
    <source>
        <dbReference type="EMBL" id="CAD8816770.1"/>
    </source>
</evidence>
<keyword evidence="3 7" id="KW-0548">Nucleotidyltransferase</keyword>
<dbReference type="GO" id="GO:0009435">
    <property type="term" value="P:NAD+ biosynthetic process"/>
    <property type="evidence" value="ECO:0007669"/>
    <property type="project" value="UniProtKB-UniPathway"/>
</dbReference>
<evidence type="ECO:0000256" key="3">
    <source>
        <dbReference type="ARBA" id="ARBA00022695"/>
    </source>
</evidence>
<sequence length="219" mass="24937">MKSKDFCVLVSCGSFSPITYAHLLLLETAKNFISSELKLSVLKGVISPVNDAYPKRGLVSSKDRIEMCKLAINDSTWIEVDTWEAEQSEYIRSYKVLQHIKQSIPETIQNETQMMFVCGTDFVHGMSNTNLWPTESVKRLLQETKLLVQYRPNAHSLDLDWLEPQLRNRIIELPSTSPYSSISSTLVRDLIASNLSVKYMIPSQVIDYIVKQNLFVNSA</sequence>
<organism evidence="9">
    <name type="scientific">Timspurckia oligopyrenoides</name>
    <dbReference type="NCBI Taxonomy" id="708627"/>
    <lineage>
        <taxon>Eukaryota</taxon>
        <taxon>Rhodophyta</taxon>
        <taxon>Bangiophyceae</taxon>
        <taxon>Porphyridiales</taxon>
        <taxon>Porphyridiaceae</taxon>
        <taxon>Timspurckia</taxon>
    </lineage>
</organism>
<dbReference type="InterPro" id="IPR051182">
    <property type="entry name" value="Euk_NMN_adenylyltrnsfrase"/>
</dbReference>
<dbReference type="InterPro" id="IPR014729">
    <property type="entry name" value="Rossmann-like_a/b/a_fold"/>
</dbReference>
<dbReference type="InterPro" id="IPR005248">
    <property type="entry name" value="NadD/NMNAT"/>
</dbReference>
<accession>A0A7S0ZBL5</accession>
<dbReference type="EC" id="2.7.7.18" evidence="7"/>
<dbReference type="NCBIfam" id="TIGR00482">
    <property type="entry name" value="nicotinate (nicotinamide) nucleotide adenylyltransferase"/>
    <property type="match status" value="1"/>
</dbReference>
<keyword evidence="4 7" id="KW-0547">Nucleotide-binding</keyword>
<dbReference type="GO" id="GO:0004515">
    <property type="term" value="F:nicotinate-nucleotide adenylyltransferase activity"/>
    <property type="evidence" value="ECO:0007669"/>
    <property type="project" value="UniProtKB-EC"/>
</dbReference>